<dbReference type="CDD" id="cd17936">
    <property type="entry name" value="EEXXEc_NFX1"/>
    <property type="match status" value="1"/>
</dbReference>
<dbReference type="InterPro" id="IPR027417">
    <property type="entry name" value="P-loop_NTPase"/>
</dbReference>
<reference evidence="10 11" key="1">
    <citation type="submission" date="2022-05" db="EMBL/GenBank/DDBJ databases">
        <authorList>
            <consortium name="Genoscope - CEA"/>
            <person name="William W."/>
        </authorList>
    </citation>
    <scope>NUCLEOTIDE SEQUENCE [LARGE SCALE GENOMIC DNA]</scope>
</reference>
<dbReference type="InterPro" id="IPR041679">
    <property type="entry name" value="DNA2/NAM7-like_C"/>
</dbReference>
<keyword evidence="3" id="KW-0479">Metal-binding</keyword>
<keyword evidence="6" id="KW-0391">Immunity</keyword>
<dbReference type="InterPro" id="IPR041677">
    <property type="entry name" value="DNA2/NAM7_AAA_11"/>
</dbReference>
<dbReference type="GO" id="GO:0031048">
    <property type="term" value="P:regulatory ncRNA-mediated heterochromatin formation"/>
    <property type="evidence" value="ECO:0007669"/>
    <property type="project" value="TreeGrafter"/>
</dbReference>
<evidence type="ECO:0000313" key="11">
    <source>
        <dbReference type="Proteomes" id="UP001159428"/>
    </source>
</evidence>
<evidence type="ECO:0000256" key="8">
    <source>
        <dbReference type="SAM" id="MobiDB-lite"/>
    </source>
</evidence>
<evidence type="ECO:0000256" key="3">
    <source>
        <dbReference type="ARBA" id="ARBA00022723"/>
    </source>
</evidence>
<evidence type="ECO:0000256" key="1">
    <source>
        <dbReference type="ARBA" id="ARBA00004496"/>
    </source>
</evidence>
<dbReference type="Pfam" id="PF13087">
    <property type="entry name" value="AAA_12"/>
    <property type="match status" value="1"/>
</dbReference>
<gene>
    <name evidence="10" type="ORF">PMEA_00026736</name>
</gene>
<dbReference type="PROSITE" id="PS51981">
    <property type="entry name" value="ZF_RZ"/>
    <property type="match status" value="1"/>
</dbReference>
<dbReference type="Proteomes" id="UP001159428">
    <property type="component" value="Unassembled WGS sequence"/>
</dbReference>
<evidence type="ECO:0000256" key="5">
    <source>
        <dbReference type="ARBA" id="ARBA00022833"/>
    </source>
</evidence>
<dbReference type="InterPro" id="IPR046439">
    <property type="entry name" value="ZF_RZ_dom"/>
</dbReference>
<name>A0AAU9XN46_9CNID</name>
<protein>
    <recommendedName>
        <fullName evidence="9">RZ-type domain-containing protein</fullName>
    </recommendedName>
</protein>
<evidence type="ECO:0000256" key="2">
    <source>
        <dbReference type="ARBA" id="ARBA00022490"/>
    </source>
</evidence>
<evidence type="ECO:0000313" key="10">
    <source>
        <dbReference type="EMBL" id="CAH3152578.1"/>
    </source>
</evidence>
<dbReference type="Pfam" id="PF13086">
    <property type="entry name" value="AAA_11"/>
    <property type="match status" value="1"/>
</dbReference>
<feature type="compositionally biased region" description="Basic and acidic residues" evidence="8">
    <location>
        <begin position="28"/>
        <end position="37"/>
    </location>
</feature>
<evidence type="ECO:0000256" key="6">
    <source>
        <dbReference type="ARBA" id="ARBA00022859"/>
    </source>
</evidence>
<keyword evidence="7" id="KW-0175">Coiled coil</keyword>
<dbReference type="InterPro" id="IPR045055">
    <property type="entry name" value="DNA2/NAM7-like"/>
</dbReference>
<comment type="caution">
    <text evidence="10">The sequence shown here is derived from an EMBL/GenBank/DDBJ whole genome shotgun (WGS) entry which is preliminary data.</text>
</comment>
<proteinExistence type="predicted"/>
<dbReference type="SUPFAM" id="SSF52540">
    <property type="entry name" value="P-loop containing nucleoside triphosphate hydrolases"/>
    <property type="match status" value="1"/>
</dbReference>
<dbReference type="InterPro" id="IPR047187">
    <property type="entry name" value="SF1_C_Upf1"/>
</dbReference>
<keyword evidence="2" id="KW-0963">Cytoplasm</keyword>
<dbReference type="GO" id="GO:0008270">
    <property type="term" value="F:zinc ion binding"/>
    <property type="evidence" value="ECO:0007669"/>
    <property type="project" value="UniProtKB-KW"/>
</dbReference>
<organism evidence="10 11">
    <name type="scientific">Pocillopora meandrina</name>
    <dbReference type="NCBI Taxonomy" id="46732"/>
    <lineage>
        <taxon>Eukaryota</taxon>
        <taxon>Metazoa</taxon>
        <taxon>Cnidaria</taxon>
        <taxon>Anthozoa</taxon>
        <taxon>Hexacorallia</taxon>
        <taxon>Scleractinia</taxon>
        <taxon>Astrocoeniina</taxon>
        <taxon>Pocilloporidae</taxon>
        <taxon>Pocillopora</taxon>
    </lineage>
</organism>
<dbReference type="Pfam" id="PF25396">
    <property type="entry name" value="ZNFX1"/>
    <property type="match status" value="1"/>
</dbReference>
<keyword evidence="5" id="KW-0862">Zinc</keyword>
<feature type="domain" description="RZ-type" evidence="9">
    <location>
        <begin position="1722"/>
        <end position="1791"/>
    </location>
</feature>
<dbReference type="Gene3D" id="3.40.50.300">
    <property type="entry name" value="P-loop containing nucleotide triphosphate hydrolases"/>
    <property type="match status" value="3"/>
</dbReference>
<dbReference type="GO" id="GO:0005737">
    <property type="term" value="C:cytoplasm"/>
    <property type="evidence" value="ECO:0007669"/>
    <property type="project" value="UniProtKB-SubCell"/>
</dbReference>
<feature type="region of interest" description="Disordered" evidence="8">
    <location>
        <begin position="1"/>
        <end position="52"/>
    </location>
</feature>
<dbReference type="GO" id="GO:0002376">
    <property type="term" value="P:immune system process"/>
    <property type="evidence" value="ECO:0007669"/>
    <property type="project" value="UniProtKB-KW"/>
</dbReference>
<evidence type="ECO:0000256" key="7">
    <source>
        <dbReference type="SAM" id="Coils"/>
    </source>
</evidence>
<accession>A0AAU9XN46</accession>
<dbReference type="InterPro" id="IPR057373">
    <property type="entry name" value="ZNFX1"/>
</dbReference>
<dbReference type="PANTHER" id="PTHR10887">
    <property type="entry name" value="DNA2/NAM7 HELICASE FAMILY"/>
    <property type="match status" value="1"/>
</dbReference>
<comment type="subcellular location">
    <subcellularLocation>
        <location evidence="1">Cytoplasm</location>
    </subcellularLocation>
</comment>
<evidence type="ECO:0000259" key="9">
    <source>
        <dbReference type="PROSITE" id="PS51981"/>
    </source>
</evidence>
<dbReference type="PANTHER" id="PTHR10887:SF341">
    <property type="entry name" value="NFX1-TYPE ZINC FINGER-CONTAINING PROTEIN 1"/>
    <property type="match status" value="1"/>
</dbReference>
<dbReference type="EMBL" id="CALNXJ010000051">
    <property type="protein sequence ID" value="CAH3152578.1"/>
    <property type="molecule type" value="Genomic_DNA"/>
</dbReference>
<dbReference type="Pfam" id="PF20173">
    <property type="entry name" value="ZnF_RZ-type"/>
    <property type="match status" value="1"/>
</dbReference>
<dbReference type="CDD" id="cd18808">
    <property type="entry name" value="SF1_C_Upf1"/>
    <property type="match status" value="1"/>
</dbReference>
<keyword evidence="11" id="KW-1185">Reference proteome</keyword>
<keyword evidence="4" id="KW-0863">Zinc-finger</keyword>
<dbReference type="GO" id="GO:0031380">
    <property type="term" value="C:nuclear RNA-directed RNA polymerase complex"/>
    <property type="evidence" value="ECO:0007669"/>
    <property type="project" value="TreeGrafter"/>
</dbReference>
<dbReference type="GO" id="GO:0004386">
    <property type="term" value="F:helicase activity"/>
    <property type="evidence" value="ECO:0007669"/>
    <property type="project" value="InterPro"/>
</dbReference>
<dbReference type="FunFam" id="3.40.50.300:FF:000742">
    <property type="entry name" value="NFX1-type zinc finger-containing protein 1"/>
    <property type="match status" value="1"/>
</dbReference>
<feature type="coiled-coil region" evidence="7">
    <location>
        <begin position="195"/>
        <end position="229"/>
    </location>
</feature>
<evidence type="ECO:0000256" key="4">
    <source>
        <dbReference type="ARBA" id="ARBA00022771"/>
    </source>
</evidence>
<sequence>MPRPYQHYPRDLRSKLNASSQHRKRKSEHVPRIDDAPKRRRTRQDKGNVTRPISFKELEQISRQSSPALKLISKAERFEALLASEKLSNEESNPVFLKLVISAFHLLCSANNLIAENVDRILRSPTVKNFIAGKVLSSFINEMPHANHWRDENDRFCTVSNLTVIFVTFLQKFGKDLVYKLPLAQLNTSLKELKEMNLVQDIDHLDEKIQQLEELRNEAIRCAKFANDQKSQGEPPENFRELSVIPQVEDLISRPFLRENITDRRFKDLDHYLDVQFRLLREDFVKPLRDGIHQLKKSSALDPNHDYELKRANEIHVYHDVTIQFPVCGRKSRLYKIRFDSSHQKVAQVNWDRTKRLKYGTLLCLSADDFNTLLFATVENPDSEELKDGLLEVRFGDVTSEEVNQFLEEKQIFVMIESPAYFESYRHVLEALKEINSEFPFQKQIVECCGDVEPPEYQIQEENDRKFEFHFDGVLDAKREAYSEPLELAEQQNSPSAMEIVPNASAGVKTPMENKIPSAVQAGCTPNDHCWPDRESLGLNKSQMHAFKMALTKRLAVIQGPPGTGKTYVGWKIARVLLQTPSLWEDAKERTPILMVSYTNHALDQFLEGVLSTTKNVIRVGGRKISRTLENYSLKNRRWEMHWKKVVPDEIYRARLKTENDTLKQKVFSERSFDILRSLRTSVVSMKVLGHQDYALKAHYSQLSETGPESIDEALLDWLRIKRRDERKQEFPLYGDLEGEAYGHGYGAAFDNEPIHDKDLSDIAHKVAILSPEDATYPKEVQRNILSEELMTGDEEMYLDDIYRLETKDRWRLYRLWRKRAEEYHQKLFLTRQNEYDQAVEREQEIIRMEEYEVLREACVIGMTTTCAAKYRSILKEIRPRIVIVEEAAEVLEAHIIASLTSGCQHLILIGDHQQLRPTPAVYDLAKRYKLDVSLFERMVNVGIQCETLNVQHRMRPEISALMKHIYDDLENHESVEKYEDIKGMKKNMFFINHNYMEDSCNQSHSHVNEHEAKFLVALCRHLMQQGYKADQITLLTTYTGQMYAIRDCLQEEDAIKEPLKPENDSSFRDVRVTTVDNFQGEENDIILLSLVRSNKDEKVGFIKIVNRACVALSRARKGFYCIGNFGLLSKHSDIWKKIVTDLKASSSIGNVLPVVCQIHNDEISVKTAEDFNTKVPMGGCQRPCTVRLKCGHACPLECHPSDTDHMEFRCQKPCEKKKARCDHTCPKRCWQVCEQNCEIEVEKQLPFCGHTKLVRCDTNPIVIKCIKQCEKYLPCGHRCQRKCGESCTEKCREIVKKTDWPCGHLVSIACSATPNDCFHPCEATLECGHACSGTCGECRMGRIHKRCKLHCGRVLICSHSCMSRCKESCPPCSAKCENLCGHSECPEKCGEPCTPCQEECLWKCPHHACTKKCSEMCERPRCNEPCNQVLSCGHDCCGLCKEECICAECTPVREIFFGTEENESARFLKLPDCQHVFEVTCLDRWMDQDDGVIRRKQCLRCNTPVRKSLRYGNVIKQQKQDIERVKRELMGNKMELERKKRSLFFRACEMLQTVDQSVKAYLEKRKNSIWKTVKSEMIAAIIENQLMLIQRLYSTGKKMQSVLGTVYPEDCSEKKLQRQRLTEELSYLKKRLLSDRVGQLELQDINTEFSRLNLQLELYSLNRDIRSLEVELDEPSRQMITAIQKELSGGQRIADEELDKLMNDIATIRYVLTTNPCFKKLTPEEKEQIVTAMNLKPGHWYKCPQGHIYVITECGGAMEKSTCRDCGAVIGGENHRLAEGNQVATEMDGARYSAWSEQANLANYGNLYPVHTKA</sequence>